<accession>A0A511Y8C5</accession>
<organism evidence="1 2">
    <name type="scientific">Chryseobacterium lathyri</name>
    <dbReference type="NCBI Taxonomy" id="395933"/>
    <lineage>
        <taxon>Bacteria</taxon>
        <taxon>Pseudomonadati</taxon>
        <taxon>Bacteroidota</taxon>
        <taxon>Flavobacteriia</taxon>
        <taxon>Flavobacteriales</taxon>
        <taxon>Weeksellaceae</taxon>
        <taxon>Chryseobacterium group</taxon>
        <taxon>Chryseobacterium</taxon>
    </lineage>
</organism>
<dbReference type="RefSeq" id="WP_146896994.1">
    <property type="nucleotide sequence ID" value="NZ_BJYI01000005.1"/>
</dbReference>
<reference evidence="1 2" key="1">
    <citation type="submission" date="2019-07" db="EMBL/GenBank/DDBJ databases">
        <title>Whole genome shotgun sequence of Chryseobacterium lathyri NBRC 105250.</title>
        <authorList>
            <person name="Hosoyama A."/>
            <person name="Uohara A."/>
            <person name="Ohji S."/>
            <person name="Ichikawa N."/>
        </authorList>
    </citation>
    <scope>NUCLEOTIDE SEQUENCE [LARGE SCALE GENOMIC DNA]</scope>
    <source>
        <strain evidence="1 2">NBRC 105250</strain>
    </source>
</reference>
<dbReference type="AlphaFoldDB" id="A0A511Y8C5"/>
<evidence type="ECO:0000313" key="2">
    <source>
        <dbReference type="Proteomes" id="UP000321150"/>
    </source>
</evidence>
<protein>
    <submittedName>
        <fullName evidence="1">Uncharacterized protein</fullName>
    </submittedName>
</protein>
<dbReference type="Proteomes" id="UP000321150">
    <property type="component" value="Unassembled WGS sequence"/>
</dbReference>
<sequence length="240" mass="27838">MKTHHLIISLSLIFSININCSSKDAHTNSPTYNRNNISVEKKKSSDSFTFIIPLKYNNKEYSIQLVCERDGVDTNISSITSNLTLPKEFYKILQDNFGLATWLINSDYKSAYENYKKLKFKRADFVEYEKKYIREFSSKLLYISDVDQDGYDDILLLDLQNSMQDKDVYDMFKGGKNGISFEENFFDQAAFYGWDKTGKYLITGVSDTKERKLYKNKIVGGKLKTVDECTENATTDKLCW</sequence>
<dbReference type="OrthoDB" id="1273407at2"/>
<evidence type="ECO:0000313" key="1">
    <source>
        <dbReference type="EMBL" id="GEN71446.1"/>
    </source>
</evidence>
<proteinExistence type="predicted"/>
<name>A0A511Y8C5_9FLAO</name>
<dbReference type="EMBL" id="BJYI01000005">
    <property type="protein sequence ID" value="GEN71446.1"/>
    <property type="molecule type" value="Genomic_DNA"/>
</dbReference>
<comment type="caution">
    <text evidence="1">The sequence shown here is derived from an EMBL/GenBank/DDBJ whole genome shotgun (WGS) entry which is preliminary data.</text>
</comment>
<gene>
    <name evidence="1" type="ORF">CLA01_15180</name>
</gene>